<name>A0AAD5Y6V2_9FUNG</name>
<comment type="caution">
    <text evidence="2">The sequence shown here is derived from an EMBL/GenBank/DDBJ whole genome shotgun (WGS) entry which is preliminary data.</text>
</comment>
<dbReference type="Pfam" id="PF21189">
    <property type="entry name" value="PHA02142"/>
    <property type="match status" value="1"/>
</dbReference>
<sequence>MSRALATIQTIKSISPIPGADLIVLAEFQSIYWQCVMKKSEAQTGSKVVYFEIDSLLDAGNPIFSFMADRKYRIKTIKLRGQISQGLAIPLNQFEGIKDGEDGTDLTEVLKITKYVPPEELACEGGSSNSFKEFPSFIYKTDEPRAQTLTNLETILATQDLKVTIKLDGTSATYYHFQEEFGICSRKLKFGENTIQNKNNVHFFEMAARYDIENRLKTLGRNVAIQGEIIGPRINGNRLKIATYGFYVFTGQDLLKGKRMTPGELDELIKELNEIKSDGIPLVQVPSLGKLTPGTLKSYGDLLELSKGDFGLSKELREGIVCRNDNLSFKVINPEYLLKHKI</sequence>
<dbReference type="SUPFAM" id="SSF56091">
    <property type="entry name" value="DNA ligase/mRNA capping enzyme, catalytic domain"/>
    <property type="match status" value="1"/>
</dbReference>
<dbReference type="EMBL" id="JADGKB010000003">
    <property type="protein sequence ID" value="KAJ3261988.1"/>
    <property type="molecule type" value="Genomic_DNA"/>
</dbReference>
<gene>
    <name evidence="2" type="ORF">HK103_003831</name>
</gene>
<proteinExistence type="predicted"/>
<keyword evidence="3" id="KW-1185">Reference proteome</keyword>
<dbReference type="Pfam" id="PF09414">
    <property type="entry name" value="RNA_ligase"/>
    <property type="match status" value="1"/>
</dbReference>
<evidence type="ECO:0000259" key="1">
    <source>
        <dbReference type="Pfam" id="PF09414"/>
    </source>
</evidence>
<reference evidence="2" key="1">
    <citation type="submission" date="2020-05" db="EMBL/GenBank/DDBJ databases">
        <title>Phylogenomic resolution of chytrid fungi.</title>
        <authorList>
            <person name="Stajich J.E."/>
            <person name="Amses K."/>
            <person name="Simmons R."/>
            <person name="Seto K."/>
            <person name="Myers J."/>
            <person name="Bonds A."/>
            <person name="Quandt C.A."/>
            <person name="Barry K."/>
            <person name="Liu P."/>
            <person name="Grigoriev I."/>
            <person name="Longcore J.E."/>
            <person name="James T.Y."/>
        </authorList>
    </citation>
    <scope>NUCLEOTIDE SEQUENCE</scope>
    <source>
        <strain evidence="2">PLAUS21</strain>
    </source>
</reference>
<dbReference type="Gene3D" id="3.30.470.30">
    <property type="entry name" value="DNA ligase/mRNA capping enzyme"/>
    <property type="match status" value="1"/>
</dbReference>
<evidence type="ECO:0000313" key="3">
    <source>
        <dbReference type="Proteomes" id="UP001210925"/>
    </source>
</evidence>
<feature type="domain" description="RNA ligase" evidence="1">
    <location>
        <begin position="163"/>
        <end position="330"/>
    </location>
</feature>
<accession>A0AAD5Y6V2</accession>
<dbReference type="InterPro" id="IPR021122">
    <property type="entry name" value="RNA_ligase_dom_REL/Rnl2"/>
</dbReference>
<dbReference type="AlphaFoldDB" id="A0AAD5Y6V2"/>
<organism evidence="2 3">
    <name type="scientific">Boothiomyces macroporosus</name>
    <dbReference type="NCBI Taxonomy" id="261099"/>
    <lineage>
        <taxon>Eukaryota</taxon>
        <taxon>Fungi</taxon>
        <taxon>Fungi incertae sedis</taxon>
        <taxon>Chytridiomycota</taxon>
        <taxon>Chytridiomycota incertae sedis</taxon>
        <taxon>Chytridiomycetes</taxon>
        <taxon>Rhizophydiales</taxon>
        <taxon>Terramycetaceae</taxon>
        <taxon>Boothiomyces</taxon>
    </lineage>
</organism>
<protein>
    <recommendedName>
        <fullName evidence="1">RNA ligase domain-containing protein</fullName>
    </recommendedName>
</protein>
<evidence type="ECO:0000313" key="2">
    <source>
        <dbReference type="EMBL" id="KAJ3261988.1"/>
    </source>
</evidence>
<dbReference type="Proteomes" id="UP001210925">
    <property type="component" value="Unassembled WGS sequence"/>
</dbReference>